<dbReference type="Proteomes" id="UP000231070">
    <property type="component" value="Unassembled WGS sequence"/>
</dbReference>
<accession>A0A2G9X2K5</accession>
<dbReference type="OrthoDB" id="8005693at2"/>
<organism evidence="2 3">
    <name type="scientific">Pleomorphomonas carboxyditropha</name>
    <dbReference type="NCBI Taxonomy" id="2023338"/>
    <lineage>
        <taxon>Bacteria</taxon>
        <taxon>Pseudomonadati</taxon>
        <taxon>Pseudomonadota</taxon>
        <taxon>Alphaproteobacteria</taxon>
        <taxon>Hyphomicrobiales</taxon>
        <taxon>Pleomorphomonadaceae</taxon>
        <taxon>Pleomorphomonas</taxon>
    </lineage>
</organism>
<evidence type="ECO:0000256" key="1">
    <source>
        <dbReference type="SAM" id="MobiDB-lite"/>
    </source>
</evidence>
<dbReference type="EMBL" id="NQVN01000001">
    <property type="protein sequence ID" value="PIP00783.1"/>
    <property type="molecule type" value="Genomic_DNA"/>
</dbReference>
<proteinExistence type="predicted"/>
<evidence type="ECO:0000313" key="2">
    <source>
        <dbReference type="EMBL" id="PIP00783.1"/>
    </source>
</evidence>
<dbReference type="InterPro" id="IPR019704">
    <property type="entry name" value="Flagellar_assmbl_FliX_class2"/>
</dbReference>
<name>A0A2G9X2K5_9HYPH</name>
<gene>
    <name evidence="2" type="ORF">CJ014_01375</name>
</gene>
<dbReference type="GO" id="GO:0044781">
    <property type="term" value="P:bacterial-type flagellum organization"/>
    <property type="evidence" value="ECO:0007669"/>
    <property type="project" value="InterPro"/>
</dbReference>
<keyword evidence="3" id="KW-1185">Reference proteome</keyword>
<reference evidence="2 3" key="1">
    <citation type="submission" date="2017-08" db="EMBL/GenBank/DDBJ databases">
        <title>Pleomorphomonas carboxidotrophicus sp. nov., a new mesophilic hydrogenogenic carboxidotroph.</title>
        <authorList>
            <person name="Esquivel-Elizondo S."/>
            <person name="Krajmalnik-Brown R."/>
            <person name="Maldonado J."/>
        </authorList>
    </citation>
    <scope>NUCLEOTIDE SEQUENCE [LARGE SCALE GENOMIC DNA]</scope>
    <source>
        <strain evidence="2 3">SVCO-16</strain>
    </source>
</reference>
<dbReference type="Pfam" id="PF10768">
    <property type="entry name" value="FliX"/>
    <property type="match status" value="1"/>
</dbReference>
<evidence type="ECO:0000313" key="3">
    <source>
        <dbReference type="Proteomes" id="UP000231070"/>
    </source>
</evidence>
<protein>
    <recommendedName>
        <fullName evidence="4">Flagellar assembly protein FliX</fullName>
    </recommendedName>
</protein>
<comment type="caution">
    <text evidence="2">The sequence shown here is derived from an EMBL/GenBank/DDBJ whole genome shotgun (WGS) entry which is preliminary data.</text>
</comment>
<evidence type="ECO:0008006" key="4">
    <source>
        <dbReference type="Google" id="ProtNLM"/>
    </source>
</evidence>
<dbReference type="AlphaFoldDB" id="A0A2G9X2K5"/>
<feature type="region of interest" description="Disordered" evidence="1">
    <location>
        <begin position="34"/>
        <end position="67"/>
    </location>
</feature>
<sequence length="168" mass="17652">MGGISCRVGGEAVTLPCRNCRVSFRERAMRIQGPNRLGGVSSGSPTKRTDGTGFALPSEGEGGAPKTATATATHALAGLDALIALQAVDADAPRKKRKAVKRGRDLLDRLDEIRIGLLSGQMSGEAIARILGLLDEAEPTGDPRLDGLMEDIALRAEVELAKLGYFRG</sequence>